<gene>
    <name evidence="1" type="ORF">UFOPK2342_01210</name>
    <name evidence="2" type="ORF">UFOPK3266_01284</name>
</gene>
<evidence type="ECO:0000313" key="2">
    <source>
        <dbReference type="EMBL" id="CAB4844922.1"/>
    </source>
</evidence>
<sequence length="239" mass="27428">MAYSHSMTYGADQVLTGSGNSDYERYIRTNELLSLQKGPDTWEHRDELLFTVVHQSSELWLKLAIAESHEIITRLQAGDIAGALRLVDRIPMCVIHATQNLDMLEKMSPWDYQQVRRALGHGSGFDSPGFNGIRAVIPQLGVEFHRLLKAANISLLDLFVHHEKHDQLYRLAEALIEVDERMINWRHRHFKVVERSIGLHVSGTQGTPVEVIGQLRDKCFFPELWDIRTEITNHALKEE</sequence>
<dbReference type="GO" id="GO:0004833">
    <property type="term" value="F:L-tryptophan 2,3-dioxygenase activity"/>
    <property type="evidence" value="ECO:0007669"/>
    <property type="project" value="InterPro"/>
</dbReference>
<dbReference type="InterPro" id="IPR004981">
    <property type="entry name" value="Trp_2_3_dOase"/>
</dbReference>
<dbReference type="GO" id="GO:0019442">
    <property type="term" value="P:L-tryptophan catabolic process to acetyl-CoA"/>
    <property type="evidence" value="ECO:0007669"/>
    <property type="project" value="TreeGrafter"/>
</dbReference>
<dbReference type="GO" id="GO:0046872">
    <property type="term" value="F:metal ion binding"/>
    <property type="evidence" value="ECO:0007669"/>
    <property type="project" value="InterPro"/>
</dbReference>
<proteinExistence type="predicted"/>
<dbReference type="PANTHER" id="PTHR10138">
    <property type="entry name" value="TRYPTOPHAN 2,3-DIOXYGENASE"/>
    <property type="match status" value="1"/>
</dbReference>
<dbReference type="Gene3D" id="1.20.58.480">
    <property type="match status" value="2"/>
</dbReference>
<reference evidence="2" key="1">
    <citation type="submission" date="2020-05" db="EMBL/GenBank/DDBJ databases">
        <authorList>
            <person name="Chiriac C."/>
            <person name="Salcher M."/>
            <person name="Ghai R."/>
            <person name="Kavagutti S V."/>
        </authorList>
    </citation>
    <scope>NUCLEOTIDE SEQUENCE</scope>
</reference>
<dbReference type="AlphaFoldDB" id="A0A6J7BHE3"/>
<protein>
    <submittedName>
        <fullName evidence="2">Unannotated protein</fullName>
    </submittedName>
</protein>
<accession>A0A6J7BHE3</accession>
<dbReference type="Pfam" id="PF03301">
    <property type="entry name" value="Trp_dioxygenase"/>
    <property type="match status" value="2"/>
</dbReference>
<dbReference type="GO" id="GO:0020037">
    <property type="term" value="F:heme binding"/>
    <property type="evidence" value="ECO:0007669"/>
    <property type="project" value="InterPro"/>
</dbReference>
<dbReference type="EMBL" id="CAFBAA010000039">
    <property type="protein sequence ID" value="CAB4844922.1"/>
    <property type="molecule type" value="Genomic_DNA"/>
</dbReference>
<dbReference type="InterPro" id="IPR037217">
    <property type="entry name" value="Trp/Indoleamine_2_3_dOase-like"/>
</dbReference>
<dbReference type="SUPFAM" id="SSF140959">
    <property type="entry name" value="Indolic compounds 2,3-dioxygenase-like"/>
    <property type="match status" value="1"/>
</dbReference>
<dbReference type="EMBL" id="CAEZXB010000026">
    <property type="protein sequence ID" value="CAB4681711.1"/>
    <property type="molecule type" value="Genomic_DNA"/>
</dbReference>
<evidence type="ECO:0000313" key="1">
    <source>
        <dbReference type="EMBL" id="CAB4681711.1"/>
    </source>
</evidence>
<name>A0A6J7BHE3_9ZZZZ</name>
<dbReference type="GO" id="GO:0019441">
    <property type="term" value="P:L-tryptophan catabolic process to kynurenine"/>
    <property type="evidence" value="ECO:0007669"/>
    <property type="project" value="InterPro"/>
</dbReference>
<organism evidence="2">
    <name type="scientific">freshwater metagenome</name>
    <dbReference type="NCBI Taxonomy" id="449393"/>
    <lineage>
        <taxon>unclassified sequences</taxon>
        <taxon>metagenomes</taxon>
        <taxon>ecological metagenomes</taxon>
    </lineage>
</organism>
<dbReference type="PANTHER" id="PTHR10138:SF0">
    <property type="entry name" value="TRYPTOPHAN 2,3-DIOXYGENASE"/>
    <property type="match status" value="1"/>
</dbReference>